<dbReference type="Gene3D" id="3.40.800.10">
    <property type="entry name" value="Ureohydrolase domain"/>
    <property type="match status" value="1"/>
</dbReference>
<dbReference type="Pfam" id="PF00491">
    <property type="entry name" value="Arginase"/>
    <property type="match status" value="1"/>
</dbReference>
<dbReference type="InterPro" id="IPR023696">
    <property type="entry name" value="Ureohydrolase_dom_sf"/>
</dbReference>
<dbReference type="CDD" id="cd09988">
    <property type="entry name" value="Formimidoylglutamase"/>
    <property type="match status" value="1"/>
</dbReference>
<gene>
    <name evidence="2" type="primary">fjo29</name>
    <name evidence="2" type="ORF">GENT5_00830</name>
</gene>
<protein>
    <submittedName>
        <fullName evidence="2">Arginase</fullName>
    </submittedName>
</protein>
<reference evidence="2 3" key="2">
    <citation type="journal article" date="2022" name="Microorganisms">
        <title>Complete Genome Sequences of Two Flavobacterium ammonificans Strains and a Flavobacterium ammoniigenes Strain of Ammonifying Bacterioplankton Isolated from Surface River Water.</title>
        <authorList>
            <person name="Suda W."/>
            <person name="Ogata Y."/>
            <person name="Shindo C."/>
            <person name="Watanabe K."/>
        </authorList>
    </citation>
    <scope>NUCLEOTIDE SEQUENCE [LARGE SCALE GENOMIC DNA]</scope>
    <source>
        <strain evidence="2 3">GENT5</strain>
    </source>
</reference>
<reference evidence="2 3" key="1">
    <citation type="journal article" date="2022" name="Int. J. Syst. Evol. Microbiol.">
        <title>Flavobacterium ammonificans sp. nov. and Flavobacterium ammoniigenes sp. nov., ammonifying bacteria isolated from surface river water.</title>
        <authorList>
            <person name="Watanabe K."/>
            <person name="Kitamura T."/>
            <person name="Ogata Y."/>
            <person name="Shindo C."/>
            <person name="Suda W."/>
        </authorList>
    </citation>
    <scope>NUCLEOTIDE SEQUENCE [LARGE SCALE GENOMIC DNA]</scope>
    <source>
        <strain evidence="2 3">GENT5</strain>
    </source>
</reference>
<dbReference type="SUPFAM" id="SSF52768">
    <property type="entry name" value="Arginase/deacetylase"/>
    <property type="match status" value="1"/>
</dbReference>
<dbReference type="Proteomes" id="UP001319867">
    <property type="component" value="Chromosome"/>
</dbReference>
<dbReference type="InterPro" id="IPR006035">
    <property type="entry name" value="Ureohydrolase"/>
</dbReference>
<comment type="similarity">
    <text evidence="1">Belongs to the arginase family.</text>
</comment>
<dbReference type="EMBL" id="AP025184">
    <property type="protein sequence ID" value="BDB53778.1"/>
    <property type="molecule type" value="Genomic_DNA"/>
</dbReference>
<accession>A0ABM7V101</accession>
<proteinExistence type="inferred from homology"/>
<sequence length="383" mass="43635">MEFDFLSPLDSEIIDYINGLSSQQLGSKIVLHTSEAFPDLSKVTIGIIGVLENRGNSNGNQEIDLIAVRKELYGLYPGNWDASIADFGNILSGNSKEDTYFALKKVASSLIKNNIIPIVIGGSQDLTYSLYRAYDDLEQMVNLVAIDSQFDFGKESDVVSASSYLTKIVIEEPNNLFNYCNIGYQTYYNSQEEIDLVEKLFFDAYRLGEVSNHIAIAEPVFRDADVVSFDMHAVKSSDSGNFTPFVPNGFNGKEICALSRYAGISDKVTSFGIFNHNDTEQESVLMAQIIWYFIEGYHYRSNEYPFGSRENYLKYIVPSEEEELIFYKSDKTDRWWIEIPFITNGNNKLKRNTLLPCSHEEYLAACDQELPERWWKAQRKNSI</sequence>
<name>A0ABM7V101_9FLAO</name>
<dbReference type="RefSeq" id="WP_229317349.1">
    <property type="nucleotide sequence ID" value="NZ_AP025184.1"/>
</dbReference>
<dbReference type="PROSITE" id="PS51409">
    <property type="entry name" value="ARGINASE_2"/>
    <property type="match status" value="1"/>
</dbReference>
<evidence type="ECO:0000313" key="2">
    <source>
        <dbReference type="EMBL" id="BDB53778.1"/>
    </source>
</evidence>
<keyword evidence="3" id="KW-1185">Reference proteome</keyword>
<evidence type="ECO:0000313" key="3">
    <source>
        <dbReference type="Proteomes" id="UP001319867"/>
    </source>
</evidence>
<evidence type="ECO:0000256" key="1">
    <source>
        <dbReference type="PROSITE-ProRule" id="PRU00742"/>
    </source>
</evidence>
<organism evidence="2 3">
    <name type="scientific">Flavobacterium ammoniigenes</name>
    <dbReference type="NCBI Taxonomy" id="1751095"/>
    <lineage>
        <taxon>Bacteria</taxon>
        <taxon>Pseudomonadati</taxon>
        <taxon>Bacteroidota</taxon>
        <taxon>Flavobacteriia</taxon>
        <taxon>Flavobacteriales</taxon>
        <taxon>Flavobacteriaceae</taxon>
        <taxon>Flavobacterium</taxon>
    </lineage>
</organism>